<dbReference type="PANTHER" id="PTHR36124">
    <property type="match status" value="1"/>
</dbReference>
<name>A0A1M5DQH8_STRHI</name>
<dbReference type="PANTHER" id="PTHR36124:SF1">
    <property type="entry name" value="ER-BOUND OXYGENASE MPAB_MPAB'_RUBBER OXYGENASE CATALYTIC DOMAIN-CONTAINING PROTEIN"/>
    <property type="match status" value="1"/>
</dbReference>
<evidence type="ECO:0000256" key="1">
    <source>
        <dbReference type="SAM" id="MobiDB-lite"/>
    </source>
</evidence>
<dbReference type="Proteomes" id="UP000184501">
    <property type="component" value="Unassembled WGS sequence"/>
</dbReference>
<dbReference type="RefSeq" id="WP_073483669.1">
    <property type="nucleotide sequence ID" value="NZ_FQVN01000004.1"/>
</dbReference>
<accession>A0A1M5DQH8</accession>
<dbReference type="OrthoDB" id="836517at2"/>
<protein>
    <recommendedName>
        <fullName evidence="2">ER-bound oxygenase mpaB/mpaB'/Rubber oxygenase catalytic domain-containing protein</fullName>
    </recommendedName>
</protein>
<dbReference type="GO" id="GO:0016491">
    <property type="term" value="F:oxidoreductase activity"/>
    <property type="evidence" value="ECO:0007669"/>
    <property type="project" value="InterPro"/>
</dbReference>
<sequence>MRTDRYRDLRHLARLDPDREYHAIYRATMLTEFPWQARLGLNLAFYQTYGIPRVAAILAGTGQITHHTRQRAKATGAVMFTLIEHGFDHPAGRAALRRLNRAHHALPATHNDHLFVLGATLLVPLRWISRYGWRDLTDVEIRAAHRFHTRLGHLMRLRDIPDSYASFGKWFDAYQTVHFAPTPEARQLMRASQRLLEDRVPRPLRPVMRRVGPALLDPPLRTAVGGGPVPRVTELGLHAALRAAALLQRTLRPRVRTISDTGHGLPPEPGDAARKP</sequence>
<dbReference type="STRING" id="2017.SAMN05444320_104562"/>
<dbReference type="AlphaFoldDB" id="A0A1M5DQH8"/>
<keyword evidence="4" id="KW-1185">Reference proteome</keyword>
<dbReference type="Pfam" id="PF09995">
    <property type="entry name" value="MPAB_Lcp_cat"/>
    <property type="match status" value="1"/>
</dbReference>
<dbReference type="InterPro" id="IPR018713">
    <property type="entry name" value="MPAB/Lcp_cat_dom"/>
</dbReference>
<evidence type="ECO:0000259" key="2">
    <source>
        <dbReference type="Pfam" id="PF09995"/>
    </source>
</evidence>
<evidence type="ECO:0000313" key="3">
    <source>
        <dbReference type="EMBL" id="SHF69247.1"/>
    </source>
</evidence>
<evidence type="ECO:0000313" key="4">
    <source>
        <dbReference type="Proteomes" id="UP000184501"/>
    </source>
</evidence>
<feature type="region of interest" description="Disordered" evidence="1">
    <location>
        <begin position="257"/>
        <end position="276"/>
    </location>
</feature>
<feature type="domain" description="ER-bound oxygenase mpaB/mpaB'/Rubber oxygenase catalytic" evidence="2">
    <location>
        <begin position="52"/>
        <end position="243"/>
    </location>
</feature>
<dbReference type="InterPro" id="IPR046366">
    <property type="entry name" value="MPAB"/>
</dbReference>
<reference evidence="3 4" key="1">
    <citation type="submission" date="2016-11" db="EMBL/GenBank/DDBJ databases">
        <authorList>
            <person name="Jaros S."/>
            <person name="Januszkiewicz K."/>
            <person name="Wedrychowicz H."/>
        </authorList>
    </citation>
    <scope>NUCLEOTIDE SEQUENCE [LARGE SCALE GENOMIC DNA]</scope>
    <source>
        <strain evidence="3 4">DSM 44523</strain>
    </source>
</reference>
<gene>
    <name evidence="3" type="ORF">SAMN05444320_104562</name>
</gene>
<dbReference type="EMBL" id="FQVN01000004">
    <property type="protein sequence ID" value="SHF69247.1"/>
    <property type="molecule type" value="Genomic_DNA"/>
</dbReference>
<proteinExistence type="predicted"/>
<organism evidence="3 4">
    <name type="scientific">Streptoalloteichus hindustanus</name>
    <dbReference type="NCBI Taxonomy" id="2017"/>
    <lineage>
        <taxon>Bacteria</taxon>
        <taxon>Bacillati</taxon>
        <taxon>Actinomycetota</taxon>
        <taxon>Actinomycetes</taxon>
        <taxon>Pseudonocardiales</taxon>
        <taxon>Pseudonocardiaceae</taxon>
        <taxon>Streptoalloteichus</taxon>
    </lineage>
</organism>